<dbReference type="RefSeq" id="WP_268781160.1">
    <property type="nucleotide sequence ID" value="NZ_JAPRAT010000035.1"/>
</dbReference>
<keyword evidence="1" id="KW-0812">Transmembrane</keyword>
<keyword evidence="3" id="KW-1185">Reference proteome</keyword>
<feature type="transmembrane region" description="Helical" evidence="1">
    <location>
        <begin position="7"/>
        <end position="27"/>
    </location>
</feature>
<evidence type="ECO:0000256" key="1">
    <source>
        <dbReference type="SAM" id="Phobius"/>
    </source>
</evidence>
<dbReference type="Proteomes" id="UP001084197">
    <property type="component" value="Unassembled WGS sequence"/>
</dbReference>
<keyword evidence="1" id="KW-0472">Membrane</keyword>
<organism evidence="2 3">
    <name type="scientific">Natronobacillus azotifigens</name>
    <dbReference type="NCBI Taxonomy" id="472978"/>
    <lineage>
        <taxon>Bacteria</taxon>
        <taxon>Bacillati</taxon>
        <taxon>Bacillota</taxon>
        <taxon>Bacilli</taxon>
        <taxon>Bacillales</taxon>
        <taxon>Bacillaceae</taxon>
        <taxon>Natronobacillus</taxon>
    </lineage>
</organism>
<feature type="transmembrane region" description="Helical" evidence="1">
    <location>
        <begin position="154"/>
        <end position="173"/>
    </location>
</feature>
<feature type="transmembrane region" description="Helical" evidence="1">
    <location>
        <begin position="39"/>
        <end position="65"/>
    </location>
</feature>
<name>A0A9J6RG37_9BACI</name>
<evidence type="ECO:0000313" key="3">
    <source>
        <dbReference type="Proteomes" id="UP001084197"/>
    </source>
</evidence>
<reference evidence="2" key="1">
    <citation type="submission" date="2022-11" db="EMBL/GenBank/DDBJ databases">
        <title>WGS of Natronobacillus azotifigens 24KS-1, an anaerobic diazotrophic haloalkaliphile from soda-rich habitats.</title>
        <authorList>
            <person name="Sorokin D.Y."/>
            <person name="Merkel A.Y."/>
        </authorList>
    </citation>
    <scope>NUCLEOTIDE SEQUENCE</scope>
    <source>
        <strain evidence="2">24KS-1</strain>
    </source>
</reference>
<dbReference type="AlphaFoldDB" id="A0A9J6RG37"/>
<protein>
    <submittedName>
        <fullName evidence="2">Uncharacterized protein</fullName>
    </submittedName>
</protein>
<comment type="caution">
    <text evidence="2">The sequence shown here is derived from an EMBL/GenBank/DDBJ whole genome shotgun (WGS) entry which is preliminary data.</text>
</comment>
<keyword evidence="1" id="KW-1133">Transmembrane helix</keyword>
<evidence type="ECO:0000313" key="2">
    <source>
        <dbReference type="EMBL" id="MCZ0704390.1"/>
    </source>
</evidence>
<gene>
    <name evidence="2" type="ORF">OWO01_14365</name>
</gene>
<proteinExistence type="predicted"/>
<feature type="transmembrane region" description="Helical" evidence="1">
    <location>
        <begin position="129"/>
        <end position="148"/>
    </location>
</feature>
<accession>A0A9J6RG37</accession>
<sequence>MNLHTKDMLVVCYLLVIGPIYAFLIHQNPIWGELSLVSLAIYLLLTFFILYIIYVVSVLIEVILLKIFLKMPLKYVILYPFTMDKRINFNPIKLSMNQEPIRDVLPLNLIYFYKKGYSENELRKKFKNIITINTVSCLLSYSIIWAVLEYFFELNFMFVFVISFTGLIAQTLLSDGYFWKGTRYILSKESVVKYLLTFANIEELTIEDYATFLEDCHRKKPLDLDYLYILENYLYECINNKRIVLPDYKVKQIIKNIFEQQQHRNVIADIQRINMMKLIGLVSKVTGDAGYHQLFQEYMSQLIDNDFSSWKQVQDPLIEYASYIEDDSDINRKEQHYDVGRRSIFSYREDLEKKIVYFKS</sequence>
<dbReference type="EMBL" id="JAPRAT010000035">
    <property type="protein sequence ID" value="MCZ0704390.1"/>
    <property type="molecule type" value="Genomic_DNA"/>
</dbReference>